<evidence type="ECO:0000313" key="4">
    <source>
        <dbReference type="Proteomes" id="UP001183619"/>
    </source>
</evidence>
<proteinExistence type="inferred from homology"/>
<protein>
    <submittedName>
        <fullName evidence="3">Uncharacterized protein (TIGR00730 family)</fullName>
    </submittedName>
</protein>
<sequence>MTFDVAHPPVEGLIARAMGTDSDRCLRATALLTKLNRVTERYTEDDLSTDELSPYLSFDPTRGDIGMVLEDHNGTAIGCMWVTFIKAQGFIDEQVPEMVINVDPAWQGKGLGGWLIKEAVSYGRTHGWQGISVSVDPESPARRLYARNEFVAQSKVDIMLRTLSPLIKAVAVYCGSVPGARVEYAEAARDLGRSLAERGITMVYGGASVGLMGECANACLEAGGEVIGVMPKGLVDLELAHPGISRLEITEDLMARKVRMEEIADAFVALPGGMGTLEELSEVLVRQQLGPYTGPVALFNVEEYWNPLLDAFRMMGEEGFLWSRYLDAIVVADTTDGLFEGFNHWANPGLKWQKGGLRESVQH</sequence>
<feature type="domain" description="N-acetyltransferase" evidence="2">
    <location>
        <begin position="23"/>
        <end position="196"/>
    </location>
</feature>
<dbReference type="InterPro" id="IPR005269">
    <property type="entry name" value="LOG"/>
</dbReference>
<keyword evidence="4" id="KW-1185">Reference proteome</keyword>
<dbReference type="NCBIfam" id="TIGR00730">
    <property type="entry name" value="Rossman fold protein, TIGR00730 family"/>
    <property type="match status" value="1"/>
</dbReference>
<dbReference type="Pfam" id="PF00583">
    <property type="entry name" value="Acetyltransf_1"/>
    <property type="match status" value="1"/>
</dbReference>
<dbReference type="InterPro" id="IPR016181">
    <property type="entry name" value="Acyl_CoA_acyltransferase"/>
</dbReference>
<dbReference type="EMBL" id="JAVDYF010000001">
    <property type="protein sequence ID" value="MDR7354340.1"/>
    <property type="molecule type" value="Genomic_DNA"/>
</dbReference>
<dbReference type="RefSeq" id="WP_277103474.1">
    <property type="nucleotide sequence ID" value="NZ_BAAAJS010000079.1"/>
</dbReference>
<accession>A0ABU2B6V8</accession>
<dbReference type="PROSITE" id="PS51186">
    <property type="entry name" value="GNAT"/>
    <property type="match status" value="1"/>
</dbReference>
<dbReference type="CDD" id="cd04301">
    <property type="entry name" value="NAT_SF"/>
    <property type="match status" value="1"/>
</dbReference>
<evidence type="ECO:0000313" key="3">
    <source>
        <dbReference type="EMBL" id="MDR7354340.1"/>
    </source>
</evidence>
<dbReference type="Pfam" id="PF03641">
    <property type="entry name" value="Lysine_decarbox"/>
    <property type="match status" value="1"/>
</dbReference>
<reference evidence="3 4" key="1">
    <citation type="submission" date="2023-07" db="EMBL/GenBank/DDBJ databases">
        <title>Sequencing the genomes of 1000 actinobacteria strains.</title>
        <authorList>
            <person name="Klenk H.-P."/>
        </authorList>
    </citation>
    <scope>NUCLEOTIDE SEQUENCE [LARGE SCALE GENOMIC DNA]</scope>
    <source>
        <strain evidence="3 4">DSM 44508</strain>
    </source>
</reference>
<dbReference type="SUPFAM" id="SSF102405">
    <property type="entry name" value="MCP/YpsA-like"/>
    <property type="match status" value="1"/>
</dbReference>
<dbReference type="InterPro" id="IPR031100">
    <property type="entry name" value="LOG_fam"/>
</dbReference>
<dbReference type="Gene3D" id="3.40.50.450">
    <property type="match status" value="1"/>
</dbReference>
<comment type="similarity">
    <text evidence="1">Belongs to the LOG family.</text>
</comment>
<dbReference type="PANTHER" id="PTHR31223:SF70">
    <property type="entry name" value="LOG FAMILY PROTEIN YJL055W"/>
    <property type="match status" value="1"/>
</dbReference>
<comment type="caution">
    <text evidence="3">The sequence shown here is derived from an EMBL/GenBank/DDBJ whole genome shotgun (WGS) entry which is preliminary data.</text>
</comment>
<dbReference type="InterPro" id="IPR000182">
    <property type="entry name" value="GNAT_dom"/>
</dbReference>
<dbReference type="PANTHER" id="PTHR31223">
    <property type="entry name" value="LOG FAMILY PROTEIN YJL055W"/>
    <property type="match status" value="1"/>
</dbReference>
<name>A0ABU2B6V8_9CORY</name>
<dbReference type="Proteomes" id="UP001183619">
    <property type="component" value="Unassembled WGS sequence"/>
</dbReference>
<evidence type="ECO:0000259" key="2">
    <source>
        <dbReference type="PROSITE" id="PS51186"/>
    </source>
</evidence>
<gene>
    <name evidence="3" type="ORF">J2S37_000878</name>
</gene>
<dbReference type="SUPFAM" id="SSF55729">
    <property type="entry name" value="Acyl-CoA N-acyltransferases (Nat)"/>
    <property type="match status" value="1"/>
</dbReference>
<evidence type="ECO:0000256" key="1">
    <source>
        <dbReference type="ARBA" id="ARBA00006763"/>
    </source>
</evidence>
<organism evidence="3 4">
    <name type="scientific">Corynebacterium felinum</name>
    <dbReference type="NCBI Taxonomy" id="131318"/>
    <lineage>
        <taxon>Bacteria</taxon>
        <taxon>Bacillati</taxon>
        <taxon>Actinomycetota</taxon>
        <taxon>Actinomycetes</taxon>
        <taxon>Mycobacteriales</taxon>
        <taxon>Corynebacteriaceae</taxon>
        <taxon>Corynebacterium</taxon>
    </lineage>
</organism>
<dbReference type="Gene3D" id="3.40.630.30">
    <property type="match status" value="1"/>
</dbReference>